<feature type="region of interest" description="Disordered" evidence="1">
    <location>
        <begin position="2875"/>
        <end position="2932"/>
    </location>
</feature>
<dbReference type="EMBL" id="AYZM01000125">
    <property type="protein sequence ID" value="KRN21172.1"/>
    <property type="molecule type" value="Genomic_DNA"/>
</dbReference>
<feature type="compositionally biased region" description="Acidic residues" evidence="1">
    <location>
        <begin position="2448"/>
        <end position="2469"/>
    </location>
</feature>
<feature type="domain" description="DUF7601" evidence="5">
    <location>
        <begin position="2147"/>
        <end position="2242"/>
    </location>
</feature>
<feature type="domain" description="DUF7601" evidence="5">
    <location>
        <begin position="1878"/>
        <end position="1976"/>
    </location>
</feature>
<feature type="domain" description="DUF7601" evidence="5">
    <location>
        <begin position="1618"/>
        <end position="1715"/>
    </location>
</feature>
<feature type="domain" description="DUF7601" evidence="5">
    <location>
        <begin position="2744"/>
        <end position="2842"/>
    </location>
</feature>
<evidence type="ECO:0000259" key="5">
    <source>
        <dbReference type="Pfam" id="PF24547"/>
    </source>
</evidence>
<feature type="domain" description="DUF7601" evidence="5">
    <location>
        <begin position="2599"/>
        <end position="2735"/>
    </location>
</feature>
<dbReference type="Proteomes" id="UP000051442">
    <property type="component" value="Unassembled WGS sequence"/>
</dbReference>
<evidence type="ECO:0000256" key="2">
    <source>
        <dbReference type="SAM" id="Phobius"/>
    </source>
</evidence>
<dbReference type="SUPFAM" id="SSF49401">
    <property type="entry name" value="Bacterial adhesins"/>
    <property type="match status" value="2"/>
</dbReference>
<dbReference type="PATRIC" id="fig|1423804.4.peg.1395"/>
<dbReference type="Pfam" id="PF24547">
    <property type="entry name" value="DUF7601"/>
    <property type="match status" value="9"/>
</dbReference>
<dbReference type="Pfam" id="PF17802">
    <property type="entry name" value="SpaA"/>
    <property type="match status" value="1"/>
</dbReference>
<proteinExistence type="predicted"/>
<feature type="compositionally biased region" description="Low complexity" evidence="1">
    <location>
        <begin position="2470"/>
        <end position="2494"/>
    </location>
</feature>
<keyword evidence="2" id="KW-0472">Membrane</keyword>
<evidence type="ECO:0000256" key="1">
    <source>
        <dbReference type="SAM" id="MobiDB-lite"/>
    </source>
</evidence>
<dbReference type="InterPro" id="IPR008966">
    <property type="entry name" value="Adhesion_dom_sf"/>
</dbReference>
<comment type="caution">
    <text evidence="6">The sequence shown here is derived from an EMBL/GenBank/DDBJ whole genome shotgun (WGS) entry which is preliminary data.</text>
</comment>
<feature type="domain" description="DUF7601" evidence="5">
    <location>
        <begin position="1746"/>
        <end position="1870"/>
    </location>
</feature>
<evidence type="ECO:0000313" key="7">
    <source>
        <dbReference type="Proteomes" id="UP000051442"/>
    </source>
</evidence>
<evidence type="ECO:0000259" key="3">
    <source>
        <dbReference type="Pfam" id="PF17802"/>
    </source>
</evidence>
<feature type="region of interest" description="Disordered" evidence="1">
    <location>
        <begin position="181"/>
        <end position="292"/>
    </location>
</feature>
<dbReference type="STRING" id="1423804.FD14_GL001295"/>
<feature type="domain" description="SpaA-like prealbumin fold" evidence="3">
    <location>
        <begin position="1244"/>
        <end position="1326"/>
    </location>
</feature>
<feature type="transmembrane region" description="Helical" evidence="2">
    <location>
        <begin position="2953"/>
        <end position="2972"/>
    </location>
</feature>
<dbReference type="Gene3D" id="2.60.40.1140">
    <property type="entry name" value="Collagen-binding surface protein Cna, B-type domain"/>
    <property type="match status" value="11"/>
</dbReference>
<dbReference type="Gene3D" id="2.60.40.10">
    <property type="entry name" value="Immunoglobulins"/>
    <property type="match status" value="1"/>
</dbReference>
<keyword evidence="7" id="KW-1185">Reference proteome</keyword>
<feature type="region of interest" description="Disordered" evidence="1">
    <location>
        <begin position="2442"/>
        <end position="2497"/>
    </location>
</feature>
<name>A0A0R2F8T2_9LACO</name>
<feature type="domain" description="DUF7601" evidence="5">
    <location>
        <begin position="2281"/>
        <end position="2409"/>
    </location>
</feature>
<evidence type="ECO:0000259" key="4">
    <source>
        <dbReference type="Pfam" id="PF20602"/>
    </source>
</evidence>
<dbReference type="Gene3D" id="2.60.40.740">
    <property type="match status" value="3"/>
</dbReference>
<sequence>MQALASNTKRIEIQSARLIDKDNTAPATVKAGSEHELVVNLTINNKDGDHESGTTQLWVPEQQLTLLEKKATFEPETAADNARLVYEKLSNNQLQLSWQNVTNTATFKVELPVRVNHAMTEMQLPIAVGSATDYLQPLTVLNEDATDDAVAEITGDPGLPGNILANLDQYLTAQQAQEEAEAAAAKQEADAAAQKEAEEQAKADAAAKAEAEAAEKKAAEKKAAEDKAKQEAEAKEQAEKAAAAKKEKEQQEADEAKETAKTRMTMKTRSAEATEESKNGEERESKDSKLDTTGKNIAEFLKNDNGPANSFFNRVQLTDTDTKETINVEDGDKINVSDKANFTLHYEWDTGTIRKLIAGKHKLAVNDYYTFKITGLKIENEVTSKDILDKNSGDTLGQYSLKKTGENEYTVTVKLTSDKIEITTVNYVMDIEQVTIPGDDIEFEYNDGAIWTATPVEEKSLLAKSGQFVGSKEIRWTIGMDTSEAKVGKKIQFSDITLTDELKTNNHDLNEDNLRFTAEYETDGKDVSDYFKPEVAGNRLTIKGTKDVAVEDNLVFTFVTTYKGSSNTEFKNGVKGKIGDNLNIKEVTATIQANSVGKSYKGYDDKDKTYAWQIETTLSLSQYPSTQVEELLKGLVIKDETQGAHKFSESKLDLEMKIGNTAVDYLDWFEVDITDQGKFMTLKVHDKADIKDLRDKLIVNGADQKIVLTYKTEKDGAGNIANVKNSVSLEFDGESHSGNAGGSDKYITKSGELDYKYDEKNATINWTITVNPKKYAFNTLEVVDVLPERTIADVEAVVITEDADGNKSEAPYTPVKGYVEEYPVIGDNFYEFKTGENDAKRGAIQFNFDSSYSEKEITIKLTTQHAWDDLGENYTYKNEAGARFDDNWFGFADGSVTIQKEIGDNVYKDGDIQLDKSDVSPENANNQVEWTVGFGSRLRTTFGHGANQTNEVQIRDWLNANDSSYLSFPEDEDAYQLYEMKHTRNGDKYTFSKDKLIDKREYNLVIKNDPESKTGKIITIQFTDEAKVEGYRHLSLVFATPIDLMAWRPSDDQKELPSKYDFHNNAVVTYGGKAYGEVEATVGFSSDNVYGKKTIEKAEGSQITWNVLLNALGKDLGRPTITDKVSAGHVHSANLDDIEVSLVDVDYTSDGTNGFDFEVNKDNQEILERNKDYTVDMTDDVMTINLKIQVNRPLQLRYKTVVKDYQLGSYKNEVSLSGKGYSPTFSKTATVTASAWADSFLAAFTKIDGETDKPLAGAKFKLQWDRDGTGVWTDAKNIDGKAYDVVTSNELGQIQFELLGDFPTYRLIEVATPAGYESSQMAPLEFDKDSYDALKGHRPVIKNWDVKKADLVISKSVKNLDKQKFEFEIQAVTGTGDARKVDTDFNGTYKLDNGNEVTFENGVSTKIGIASDKEVTLKNLPVYKATQDGKGDKWQFIVREVSESDEYNTLVWLNNEKPLAGKETAPFKLDENQANSVMVFFKNTADTGNLRLNKLVISDDSANEKKDFEFTITATEGKDSVAGETFKATGRYEEVEFNDKGIATVNLRHNENVEILGLPAATKFKVEEAHHPNLTADWSIDNGDYEESAIPEVTIAADKTTLVTYRNSDVLTGRIRLEKLILGDVKADQNFTFTVKADPQITAGQYTISVFKVGDNQPLKEATGNFEDGEIKVTLRGNQYAMIGGLPLTSKYTVSETNPNTDGVKGIETTWETSDADGKDLIADEITLENKNTVEPVIFTNALPNGDLKLNKKVLSSYPVDSEREFDFTIEAETNSDIERLKDKVYQVENHDLTYLTFNADGQAKLTLRHNQSALIKGLPVGVQVRITEKSDANFSTTYQVGDGDKEDQDGDGPTVTISDEKTEVVKYENTRHPDGKLYIEKIGENLNTKQDFDFKIKALDNDELTGIYDGELRQSGKNEATDYGVEFENGEANIKLKAGEYLIIPGLPLGNYVVSEKATDGLSTSWTVTGQEGSNSDETDAVGGYYEAAPAEVTAKTTPKVVYTNSLITGKLHIEKIGKNLTTNQSFKFKIEAKDNDQLTNTYDGVIKQRDDTEATDHEVEFENGEANIELKAGEYLVISGLPLGDYVVSEKVTDGLSTSWTVTGQEGSNSDETDAVGGYYEAAPAEVTAKTTPKVVYTNSLITGKLHIEKIGKNLTTNQSFEFKIEAKDDNQLTKTYDGVIKQRDDTEATDHEVEFENGEANIKLKAGEYLIISGLPLGNYVVSEKAIDGLATSWTVTGQEDANSDEIPAIDGYYQAEPAKVTAKTTPKVVYTNSLITGKLQVNKHVASQLDKDLNATYTFDLEVNESDANRVNGNTYKVTGNDKQPDLTFEDGKAVLQIQGGGSAIVNGLPTSITVSVKERVEEDGDLAASWLVGAGGKYEDLTTDNYPEVEIQADKDRVVSYKNTRDPDGQLQIEKQVTGAVADEDASYDFIIEAIDTATTDGTEPDDGDTTEQPTETEDGDGDTTEQPVGDETSTDTQPTPETPTPDATNLLDLNGNYSVLIYQRGTDKLLHKDTVEFDKGQATLALKANQYAVVNGLPLHTYQVREVDPEVANMSTSWSLNGGKLTAGLQADAHELTADGVMTVLFNNAVQTGDLSIEKQVTGAVTEADEQQAYDFTVTAYREAADGAVEVDTDYNQQHAATLTAANGAATTIRLDLTKGELAVSLKAGERLTIHNLDENRVVTVTETPLADFITTHRIGTEAVTAGNETRQITIGDDVTKHVTFINDKPATPEVAWLSLTKSVLGSAGETDRGFDFTVQLVDHLQQPITGIVKVVKTTATGTYVSGEMLFDDHGTATVTLQHNETVKLEVPNGAHYQIAETDYSADGYVTTTSQGGNPERTGLTVTGIAHQVDPSTALVVYYNRADTTDPDDELAHTDTEDDQAMPELVGPATDDGSGTTGMTGANPQAHTGTGGTGTSGSVAPQAYTSGSSKGILPQTGEFLRNHWVAVLGWLLLMVLIGMMVWRYRLTKKS</sequence>
<feature type="region of interest" description="Disordered" evidence="1">
    <location>
        <begin position="1836"/>
        <end position="1856"/>
    </location>
</feature>
<protein>
    <recommendedName>
        <fullName evidence="8">Gram-positive cocci surface proteins LPxTG domain-containing protein</fullName>
    </recommendedName>
</protein>
<evidence type="ECO:0008006" key="8">
    <source>
        <dbReference type="Google" id="ProtNLM"/>
    </source>
</evidence>
<dbReference type="InterPro" id="IPR041033">
    <property type="entry name" value="SpaA_PFL_dom_1"/>
</dbReference>
<dbReference type="Pfam" id="PF20602">
    <property type="entry name" value="pAdhesive_8"/>
    <property type="match status" value="1"/>
</dbReference>
<gene>
    <name evidence="6" type="ORF">FD14_GL001295</name>
</gene>
<feature type="domain" description="DUF7601" evidence="5">
    <location>
        <begin position="1488"/>
        <end position="1607"/>
    </location>
</feature>
<feature type="domain" description="DUF7601" evidence="5">
    <location>
        <begin position="2012"/>
        <end position="2110"/>
    </location>
</feature>
<feature type="domain" description="Putative adhesive" evidence="4">
    <location>
        <begin position="3"/>
        <end position="144"/>
    </location>
</feature>
<dbReference type="InterPro" id="IPR046767">
    <property type="entry name" value="pAdhesive_8"/>
</dbReference>
<keyword evidence="2" id="KW-1133">Transmembrane helix</keyword>
<dbReference type="InterPro" id="IPR055382">
    <property type="entry name" value="DUF7601"/>
</dbReference>
<evidence type="ECO:0000313" key="6">
    <source>
        <dbReference type="EMBL" id="KRN21172.1"/>
    </source>
</evidence>
<feature type="compositionally biased region" description="Basic and acidic residues" evidence="1">
    <location>
        <begin position="269"/>
        <end position="292"/>
    </location>
</feature>
<feature type="compositionally biased region" description="Low complexity" evidence="1">
    <location>
        <begin position="2900"/>
        <end position="2911"/>
    </location>
</feature>
<keyword evidence="2" id="KW-0812">Transmembrane</keyword>
<dbReference type="InterPro" id="IPR013783">
    <property type="entry name" value="Ig-like_fold"/>
</dbReference>
<feature type="compositionally biased region" description="Basic and acidic residues" evidence="1">
    <location>
        <begin position="187"/>
        <end position="261"/>
    </location>
</feature>
<organism evidence="6 7">
    <name type="scientific">Secundilactobacillus similis DSM 23365 = JCM 2765</name>
    <dbReference type="NCBI Taxonomy" id="1423804"/>
    <lineage>
        <taxon>Bacteria</taxon>
        <taxon>Bacillati</taxon>
        <taxon>Bacillota</taxon>
        <taxon>Bacilli</taxon>
        <taxon>Lactobacillales</taxon>
        <taxon>Lactobacillaceae</taxon>
        <taxon>Secundilactobacillus</taxon>
    </lineage>
</organism>
<reference evidence="6 7" key="1">
    <citation type="journal article" date="2015" name="Genome Announc.">
        <title>Expanding the biotechnology potential of lactobacilli through comparative genomics of 213 strains and associated genera.</title>
        <authorList>
            <person name="Sun Z."/>
            <person name="Harris H.M."/>
            <person name="McCann A."/>
            <person name="Guo C."/>
            <person name="Argimon S."/>
            <person name="Zhang W."/>
            <person name="Yang X."/>
            <person name="Jeffery I.B."/>
            <person name="Cooney J.C."/>
            <person name="Kagawa T.F."/>
            <person name="Liu W."/>
            <person name="Song Y."/>
            <person name="Salvetti E."/>
            <person name="Wrobel A."/>
            <person name="Rasinkangas P."/>
            <person name="Parkhill J."/>
            <person name="Rea M.C."/>
            <person name="O'Sullivan O."/>
            <person name="Ritari J."/>
            <person name="Douillard F.P."/>
            <person name="Paul Ross R."/>
            <person name="Yang R."/>
            <person name="Briner A.E."/>
            <person name="Felis G.E."/>
            <person name="de Vos W.M."/>
            <person name="Barrangou R."/>
            <person name="Klaenhammer T.R."/>
            <person name="Caufield P.W."/>
            <person name="Cui Y."/>
            <person name="Zhang H."/>
            <person name="O'Toole P.W."/>
        </authorList>
    </citation>
    <scope>NUCLEOTIDE SEQUENCE [LARGE SCALE GENOMIC DNA]</scope>
    <source>
        <strain evidence="6 7">DSM 23365</strain>
    </source>
</reference>
<accession>A0A0R2F8T2</accession>